<evidence type="ECO:0000256" key="1">
    <source>
        <dbReference type="ARBA" id="ARBA00022801"/>
    </source>
</evidence>
<dbReference type="Pfam" id="PF02129">
    <property type="entry name" value="Peptidase_S15"/>
    <property type="match status" value="1"/>
</dbReference>
<dbReference type="NCBIfam" id="TIGR00976">
    <property type="entry name" value="CocE_NonD"/>
    <property type="match status" value="1"/>
</dbReference>
<dbReference type="AlphaFoldDB" id="E6QJ07"/>
<proteinExistence type="predicted"/>
<dbReference type="InterPro" id="IPR008979">
    <property type="entry name" value="Galactose-bd-like_sf"/>
</dbReference>
<organism evidence="4">
    <name type="scientific">mine drainage metagenome</name>
    <dbReference type="NCBI Taxonomy" id="410659"/>
    <lineage>
        <taxon>unclassified sequences</taxon>
        <taxon>metagenomes</taxon>
        <taxon>ecological metagenomes</taxon>
    </lineage>
</organism>
<dbReference type="InterPro" id="IPR050585">
    <property type="entry name" value="Xaa-Pro_dipeptidyl-ppase/CocE"/>
</dbReference>
<dbReference type="Pfam" id="PF08530">
    <property type="entry name" value="PepX_C"/>
    <property type="match status" value="1"/>
</dbReference>
<dbReference type="SMART" id="SM00939">
    <property type="entry name" value="PepX_C"/>
    <property type="match status" value="1"/>
</dbReference>
<comment type="caution">
    <text evidence="4">The sequence shown here is derived from an EMBL/GenBank/DDBJ whole genome shotgun (WGS) entry which is preliminary data.</text>
</comment>
<dbReference type="Gene3D" id="1.10.3020.10">
    <property type="entry name" value="alpha-amino acid ester hydrolase ( Helical cap domain)"/>
    <property type="match status" value="1"/>
</dbReference>
<keyword evidence="1 4" id="KW-0378">Hydrolase</keyword>
<gene>
    <name evidence="4" type="ORF">CARN6_0548</name>
</gene>
<feature type="compositionally biased region" description="Basic and acidic residues" evidence="2">
    <location>
        <begin position="381"/>
        <end position="398"/>
    </location>
</feature>
<dbReference type="EC" id="3.1.1.-" evidence="4"/>
<dbReference type="InterPro" id="IPR000383">
    <property type="entry name" value="Xaa-Pro-like_dom"/>
</dbReference>
<reference evidence="4" key="1">
    <citation type="submission" date="2009-10" db="EMBL/GenBank/DDBJ databases">
        <title>Diversity of trophic interactions inside an arsenic-rich microbial ecosystem.</title>
        <authorList>
            <person name="Bertin P.N."/>
            <person name="Heinrich-Salmeron A."/>
            <person name="Pelletier E."/>
            <person name="Goulhen-Chollet F."/>
            <person name="Arsene-Ploetze F."/>
            <person name="Gallien S."/>
            <person name="Calteau A."/>
            <person name="Vallenet D."/>
            <person name="Casiot C."/>
            <person name="Chane-Woon-Ming B."/>
            <person name="Giloteaux L."/>
            <person name="Barakat M."/>
            <person name="Bonnefoy V."/>
            <person name="Bruneel O."/>
            <person name="Chandler M."/>
            <person name="Cleiss J."/>
            <person name="Duran R."/>
            <person name="Elbaz-Poulichet F."/>
            <person name="Fonknechten N."/>
            <person name="Lauga B."/>
            <person name="Mornico D."/>
            <person name="Ortet P."/>
            <person name="Schaeffer C."/>
            <person name="Siguier P."/>
            <person name="Alexander Thil Smith A."/>
            <person name="Van Dorsselaer A."/>
            <person name="Weissenbach J."/>
            <person name="Medigue C."/>
            <person name="Le Paslier D."/>
        </authorList>
    </citation>
    <scope>NUCLEOTIDE SEQUENCE</scope>
</reference>
<dbReference type="InterPro" id="IPR005674">
    <property type="entry name" value="CocE/Ser_esterase"/>
</dbReference>
<evidence type="ECO:0000313" key="4">
    <source>
        <dbReference type="EMBL" id="CBI07223.1"/>
    </source>
</evidence>
<evidence type="ECO:0000259" key="3">
    <source>
        <dbReference type="SMART" id="SM00939"/>
    </source>
</evidence>
<dbReference type="SUPFAM" id="SSF49785">
    <property type="entry name" value="Galactose-binding domain-like"/>
    <property type="match status" value="1"/>
</dbReference>
<feature type="region of interest" description="Disordered" evidence="2">
    <location>
        <begin position="378"/>
        <end position="398"/>
    </location>
</feature>
<feature type="domain" description="Xaa-Pro dipeptidyl-peptidase C-terminal" evidence="3">
    <location>
        <begin position="327"/>
        <end position="571"/>
    </location>
</feature>
<dbReference type="EMBL" id="CABQ01000079">
    <property type="protein sequence ID" value="CBI07223.1"/>
    <property type="molecule type" value="Genomic_DNA"/>
</dbReference>
<name>E6QJ07_9ZZZZ</name>
<evidence type="ECO:0000256" key="2">
    <source>
        <dbReference type="SAM" id="MobiDB-lite"/>
    </source>
</evidence>
<sequence length="580" mass="64860">MNEVVKMAVKINCGAGVRLERGAICTLSDGARLASDHYYPPKQIFGSGPWPTMLMRQPYGRDIASTVVYAHPAWFAARGYHVVIQDVRGRGDSEGEFYPFRHEGRDGAETIAWLMRHPACNGRIGMYGFSYQGATQFLAAAENPAGLQCIAPHMAAADLYRGWFYHQGAFRLASGLGWGIQMLREDARRRGLRVASEQLEAAWSNARMQPQRAPYASLPALADPGLPQYVHDWMNHRQYGEYWSNLDISARYEKISVPAFHIAGWYDTYLEGTIAGYLALRHRAETEFAREHQYLLAGPWMHIPWGNRAGETTLNEAANLNTDTMLLRWMNHWLKDSEEFAGEPRVRHFALGANEWRTAREWPETAGFALYLHSDGQANSRKGDGRLSSEKPDGDQPRDLFIYDPEVPVAAPGGVLALSGPAEQSAAELGNNLLVYRTPTATRHTTILGRPSVVLFAQTSADCADLAVKLVRLTTTGRAEFVCIGIARSSYLFKHGEYHSDTMERWEFSLEPASLVIEPGEHLILEIAGSAFPLYDRNPSNQTPPQHADPWSWTRSTHQIVHTSEYPSALYLPTDGVGLW</sequence>
<dbReference type="InterPro" id="IPR029058">
    <property type="entry name" value="AB_hydrolase_fold"/>
</dbReference>
<dbReference type="Gene3D" id="3.40.50.1820">
    <property type="entry name" value="alpha/beta hydrolase"/>
    <property type="match status" value="1"/>
</dbReference>
<dbReference type="Gene3D" id="2.60.120.260">
    <property type="entry name" value="Galactose-binding domain-like"/>
    <property type="match status" value="1"/>
</dbReference>
<dbReference type="PANTHER" id="PTHR43056">
    <property type="entry name" value="PEPTIDASE S9 PROLYL OLIGOPEPTIDASE"/>
    <property type="match status" value="1"/>
</dbReference>
<dbReference type="GO" id="GO:0008239">
    <property type="term" value="F:dipeptidyl-peptidase activity"/>
    <property type="evidence" value="ECO:0007669"/>
    <property type="project" value="InterPro"/>
</dbReference>
<dbReference type="InterPro" id="IPR013736">
    <property type="entry name" value="Xaa-Pro_dipept_C"/>
</dbReference>
<dbReference type="PANTHER" id="PTHR43056:SF10">
    <property type="entry name" value="COCE_NOND FAMILY, PUTATIVE (AFU_ORTHOLOGUE AFUA_7G00600)-RELATED"/>
    <property type="match status" value="1"/>
</dbReference>
<dbReference type="SUPFAM" id="SSF53474">
    <property type="entry name" value="alpha/beta-Hydrolases"/>
    <property type="match status" value="1"/>
</dbReference>
<protein>
    <submittedName>
        <fullName evidence="4">Putative Cocaine esterase</fullName>
        <ecNumber evidence="4">3.1.1.-</ecNumber>
    </submittedName>
</protein>
<accession>E6QJ07</accession>